<organism evidence="2">
    <name type="scientific">freshwater metagenome</name>
    <dbReference type="NCBI Taxonomy" id="449393"/>
    <lineage>
        <taxon>unclassified sequences</taxon>
        <taxon>metagenomes</taxon>
        <taxon>ecological metagenomes</taxon>
    </lineage>
</organism>
<name>A0A6J7S8B8_9ZZZZ</name>
<dbReference type="EMBL" id="CAFBPS010000205">
    <property type="protein sequence ID" value="CAB5037495.1"/>
    <property type="molecule type" value="Genomic_DNA"/>
</dbReference>
<dbReference type="AlphaFoldDB" id="A0A6J7S8B8"/>
<evidence type="ECO:0000313" key="1">
    <source>
        <dbReference type="EMBL" id="CAB4790179.1"/>
    </source>
</evidence>
<dbReference type="EMBL" id="CAEZZP010000224">
    <property type="protein sequence ID" value="CAB4790179.1"/>
    <property type="molecule type" value="Genomic_DNA"/>
</dbReference>
<proteinExistence type="predicted"/>
<reference evidence="2" key="1">
    <citation type="submission" date="2020-05" db="EMBL/GenBank/DDBJ databases">
        <authorList>
            <person name="Chiriac C."/>
            <person name="Salcher M."/>
            <person name="Ghai R."/>
            <person name="Kavagutti S V."/>
        </authorList>
    </citation>
    <scope>NUCLEOTIDE SEQUENCE</scope>
</reference>
<protein>
    <submittedName>
        <fullName evidence="2">Unannotated protein</fullName>
    </submittedName>
</protein>
<accession>A0A6J7S8B8</accession>
<gene>
    <name evidence="1" type="ORF">UFOPK2880_01994</name>
    <name evidence="2" type="ORF">UFOPK4134_01765</name>
</gene>
<evidence type="ECO:0000313" key="2">
    <source>
        <dbReference type="EMBL" id="CAB5037495.1"/>
    </source>
</evidence>
<sequence>MTSFAIVGTPDECKDLARGILDLGFNSISMNLSFPVGNGMYQGLRDTLEGFGTVIDAVRSGR</sequence>